<evidence type="ECO:0000313" key="2">
    <source>
        <dbReference type="Proteomes" id="UP000236291"/>
    </source>
</evidence>
<accession>A0A2K3L7R3</accession>
<name>A0A2K3L7R3_TRIPR</name>
<gene>
    <name evidence="1" type="ORF">L195_g030496</name>
</gene>
<dbReference type="PANTHER" id="PTHR31286">
    <property type="entry name" value="GLYCINE-RICH CELL WALL STRUCTURAL PROTEIN 1.8-LIKE"/>
    <property type="match status" value="1"/>
</dbReference>
<dbReference type="EMBL" id="ASHM01027712">
    <property type="protein sequence ID" value="PNX74572.1"/>
    <property type="molecule type" value="Genomic_DNA"/>
</dbReference>
<sequence>MDQRLQSVYLMELPQEYRRQQMLFEIANAVGTPLVLDESTKNRTFGHYARVLVDMDLSCLVFDEIMVERTASLLMDTRDMSKTQKKAGVSKPQLQYVVKAKSTGPGTLDDAKKVEESSKRQRRNCMTLDNVFDEVVECVELTAGTPILSLAKKEASVQQTDGSAVDTKNVDLVPETQPNIEVVSDTQFDEEVQKDI</sequence>
<reference evidence="1 2" key="2">
    <citation type="journal article" date="2017" name="Front. Plant Sci.">
        <title>Gene Classification and Mining of Molecular Markers Useful in Red Clover (Trifolium pratense) Breeding.</title>
        <authorList>
            <person name="Istvanek J."/>
            <person name="Dluhosova J."/>
            <person name="Dluhos P."/>
            <person name="Patkova L."/>
            <person name="Nedelnik J."/>
            <person name="Repkova J."/>
        </authorList>
    </citation>
    <scope>NUCLEOTIDE SEQUENCE [LARGE SCALE GENOMIC DNA]</scope>
    <source>
        <strain evidence="2">cv. Tatra</strain>
        <tissue evidence="1">Young leaves</tissue>
    </source>
</reference>
<dbReference type="InterPro" id="IPR040256">
    <property type="entry name" value="At4g02000-like"/>
</dbReference>
<dbReference type="Proteomes" id="UP000236291">
    <property type="component" value="Unassembled WGS sequence"/>
</dbReference>
<proteinExistence type="predicted"/>
<dbReference type="PANTHER" id="PTHR31286:SF60">
    <property type="entry name" value="PROTEIN, PUTATIVE-RELATED"/>
    <property type="match status" value="1"/>
</dbReference>
<evidence type="ECO:0000313" key="1">
    <source>
        <dbReference type="EMBL" id="PNX74572.1"/>
    </source>
</evidence>
<organism evidence="1 2">
    <name type="scientific">Trifolium pratense</name>
    <name type="common">Red clover</name>
    <dbReference type="NCBI Taxonomy" id="57577"/>
    <lineage>
        <taxon>Eukaryota</taxon>
        <taxon>Viridiplantae</taxon>
        <taxon>Streptophyta</taxon>
        <taxon>Embryophyta</taxon>
        <taxon>Tracheophyta</taxon>
        <taxon>Spermatophyta</taxon>
        <taxon>Magnoliopsida</taxon>
        <taxon>eudicotyledons</taxon>
        <taxon>Gunneridae</taxon>
        <taxon>Pentapetalae</taxon>
        <taxon>rosids</taxon>
        <taxon>fabids</taxon>
        <taxon>Fabales</taxon>
        <taxon>Fabaceae</taxon>
        <taxon>Papilionoideae</taxon>
        <taxon>50 kb inversion clade</taxon>
        <taxon>NPAAA clade</taxon>
        <taxon>Hologalegina</taxon>
        <taxon>IRL clade</taxon>
        <taxon>Trifolieae</taxon>
        <taxon>Trifolium</taxon>
    </lineage>
</organism>
<comment type="caution">
    <text evidence="1">The sequence shown here is derived from an EMBL/GenBank/DDBJ whole genome shotgun (WGS) entry which is preliminary data.</text>
</comment>
<reference evidence="1 2" key="1">
    <citation type="journal article" date="2014" name="Am. J. Bot.">
        <title>Genome assembly and annotation for red clover (Trifolium pratense; Fabaceae).</title>
        <authorList>
            <person name="Istvanek J."/>
            <person name="Jaros M."/>
            <person name="Krenek A."/>
            <person name="Repkova J."/>
        </authorList>
    </citation>
    <scope>NUCLEOTIDE SEQUENCE [LARGE SCALE GENOMIC DNA]</scope>
    <source>
        <strain evidence="2">cv. Tatra</strain>
        <tissue evidence="1">Young leaves</tissue>
    </source>
</reference>
<dbReference type="AlphaFoldDB" id="A0A2K3L7R3"/>
<protein>
    <submittedName>
        <fullName evidence="1">Defensin-like protein</fullName>
    </submittedName>
</protein>